<dbReference type="Proteomes" id="UP000070133">
    <property type="component" value="Unassembled WGS sequence"/>
</dbReference>
<sequence length="87" mass="9858">MGGLIHEGERGLRGLMLLYELRSGNEAQLLFTTDYWASTGSGLLHEAMAPCEMMQVQCNKKRRHQAPNIRQDEVTIDEPEIRSRNAS</sequence>
<evidence type="ECO:0000313" key="2">
    <source>
        <dbReference type="EMBL" id="KXS93805.1"/>
    </source>
</evidence>
<name>A0A139GUE5_9PEZI</name>
<reference evidence="2 3" key="1">
    <citation type="submission" date="2015-07" db="EMBL/GenBank/DDBJ databases">
        <title>Comparative genomics of the Sigatoka disease complex on banana suggests a link between parallel evolutionary changes in Pseudocercospora fijiensis and Pseudocercospora eumusae and increased virulence on the banana host.</title>
        <authorList>
            <person name="Chang T.-C."/>
            <person name="Salvucci A."/>
            <person name="Crous P.W."/>
            <person name="Stergiopoulos I."/>
        </authorList>
    </citation>
    <scope>NUCLEOTIDE SEQUENCE [LARGE SCALE GENOMIC DNA]</scope>
    <source>
        <strain evidence="2 3">CBS 114824</strain>
    </source>
</reference>
<dbReference type="AlphaFoldDB" id="A0A139GUE5"/>
<organism evidence="2 3">
    <name type="scientific">Pseudocercospora eumusae</name>
    <dbReference type="NCBI Taxonomy" id="321146"/>
    <lineage>
        <taxon>Eukaryota</taxon>
        <taxon>Fungi</taxon>
        <taxon>Dikarya</taxon>
        <taxon>Ascomycota</taxon>
        <taxon>Pezizomycotina</taxon>
        <taxon>Dothideomycetes</taxon>
        <taxon>Dothideomycetidae</taxon>
        <taxon>Mycosphaerellales</taxon>
        <taxon>Mycosphaerellaceae</taxon>
        <taxon>Pseudocercospora</taxon>
    </lineage>
</organism>
<proteinExistence type="predicted"/>
<accession>A0A139GUE5</accession>
<feature type="region of interest" description="Disordered" evidence="1">
    <location>
        <begin position="62"/>
        <end position="87"/>
    </location>
</feature>
<comment type="caution">
    <text evidence="2">The sequence shown here is derived from an EMBL/GenBank/DDBJ whole genome shotgun (WGS) entry which is preliminary data.</text>
</comment>
<evidence type="ECO:0000313" key="3">
    <source>
        <dbReference type="Proteomes" id="UP000070133"/>
    </source>
</evidence>
<gene>
    <name evidence="2" type="ORF">AC578_9473</name>
</gene>
<evidence type="ECO:0000256" key="1">
    <source>
        <dbReference type="SAM" id="MobiDB-lite"/>
    </source>
</evidence>
<dbReference type="EMBL" id="LFZN01000384">
    <property type="protein sequence ID" value="KXS93805.1"/>
    <property type="molecule type" value="Genomic_DNA"/>
</dbReference>
<keyword evidence="3" id="KW-1185">Reference proteome</keyword>
<protein>
    <submittedName>
        <fullName evidence="2">Uncharacterized protein</fullName>
    </submittedName>
</protein>